<dbReference type="InterPro" id="IPR039417">
    <property type="entry name" value="Peptidase_C1A_papain-like"/>
</dbReference>
<dbReference type="Gene3D" id="3.90.70.10">
    <property type="entry name" value="Cysteine proteinases"/>
    <property type="match status" value="1"/>
</dbReference>
<dbReference type="InterPro" id="IPR013128">
    <property type="entry name" value="Peptidase_C1A"/>
</dbReference>
<protein>
    <submittedName>
        <fullName evidence="6">Uncharacterized protein LOC112049861</fullName>
    </submittedName>
</protein>
<evidence type="ECO:0000313" key="5">
    <source>
        <dbReference type="Proteomes" id="UP001652582"/>
    </source>
</evidence>
<feature type="domain" description="Peptidase C1A papain C-terminal" evidence="3">
    <location>
        <begin position="642"/>
        <end position="858"/>
    </location>
</feature>
<dbReference type="PANTHER" id="PTHR12411">
    <property type="entry name" value="CYSTEINE PROTEASE FAMILY C1-RELATED"/>
    <property type="match status" value="1"/>
</dbReference>
<evidence type="ECO:0000256" key="2">
    <source>
        <dbReference type="SAM" id="MobiDB-lite"/>
    </source>
</evidence>
<feature type="compositionally biased region" description="Low complexity" evidence="2">
    <location>
        <begin position="283"/>
        <end position="292"/>
    </location>
</feature>
<feature type="region of interest" description="Disordered" evidence="2">
    <location>
        <begin position="45"/>
        <end position="69"/>
    </location>
</feature>
<dbReference type="InterPro" id="IPR013201">
    <property type="entry name" value="Prot_inhib_I29"/>
</dbReference>
<dbReference type="CDD" id="cd02248">
    <property type="entry name" value="Peptidase_C1A"/>
    <property type="match status" value="1"/>
</dbReference>
<dbReference type="InterPro" id="IPR000668">
    <property type="entry name" value="Peptidase_C1A_C"/>
</dbReference>
<dbReference type="SMART" id="SM00645">
    <property type="entry name" value="Pept_C1"/>
    <property type="match status" value="1"/>
</dbReference>
<dbReference type="Proteomes" id="UP001652582">
    <property type="component" value="Chromosome 2"/>
</dbReference>
<name>A0ABM3LR97_BICAN</name>
<accession>A0ABM3LR97</accession>
<dbReference type="InterPro" id="IPR038765">
    <property type="entry name" value="Papain-like_cys_pep_sf"/>
</dbReference>
<dbReference type="SMART" id="SM00848">
    <property type="entry name" value="Inhibitor_I29"/>
    <property type="match status" value="1"/>
</dbReference>
<gene>
    <name evidence="6" type="primary">LOC112049861</name>
</gene>
<dbReference type="RefSeq" id="XP_052741581.1">
    <property type="nucleotide sequence ID" value="XM_052885621.1"/>
</dbReference>
<dbReference type="PRINTS" id="PR00705">
    <property type="entry name" value="PAPAIN"/>
</dbReference>
<reference evidence="6" key="2">
    <citation type="submission" date="2025-08" db="UniProtKB">
        <authorList>
            <consortium name="RefSeq"/>
        </authorList>
    </citation>
    <scope>IDENTIFICATION</scope>
</reference>
<keyword evidence="5" id="KW-1185">Reference proteome</keyword>
<reference evidence="5" key="1">
    <citation type="submission" date="2025-05" db="UniProtKB">
        <authorList>
            <consortium name="RefSeq"/>
        </authorList>
    </citation>
    <scope>NUCLEOTIDE SEQUENCE [LARGE SCALE GENOMIC DNA]</scope>
</reference>
<feature type="region of interest" description="Disordered" evidence="2">
    <location>
        <begin position="1"/>
        <end position="30"/>
    </location>
</feature>
<sequence length="867" mass="94303">MQFDNDSEEKRGCRPPPARRPAAAPPPVAADLPWYLRRQLVADVATTKREGQASTSPGRRARAGRGRDDPSFGAKAEYLARRPFAEIFAYYVSKYANEARHWTFEKVKVAERFCRRRRSPPLAAMRPAAALVLCLAVALGSAARPRARPAARPAARRAAGSSVAPHPFASLALPVLPVLLLPLQVAAPAAPPTGTECDARAPQRDEDDYEDVDDVPRQKPRRPPAAAADPPAYPAYVDADRLDETATGPPVAPSASSKELLEQFRAQAPAAPHLPPALLSAHDASERAAPADAPDEPEPAPAAAGPAQGYLPALGASARAPAPPRPRLRSLELRGALTVPHADYTEPYTAWWDAESGAARVDFHGGATSTVRAPQPDGSVQRLEVRVDRSGDGVVRRCGRADGPADAADRAPPALPDLEPFAFAGYTDADGQRAERWTHTLSGRVGELGAARGEALTFRHELLLRREPGDLALPLRYTVRVDSSLLGADCDGYAHEYESARALRPDPALFAPDAAALCDSLERLNASAAEHRARLEPLREFTLPHRDPRYDAVVERFKAEFGRRYADDAEEALRRNLLVQNVRFTSAGNRQGATHRLELNFLGDRLAAELDELLGVRAEPERERAESFPLARGPLRAAERELPERFDWRARGAVSPVRYQGSCASCWAFAVAGAVEGALFVRTRRLVPLAEKCLVDCARPFGGNGCRGTWPSHAYDYVRSRGLPARDDYPPYDERAGRCAERDARAVTRISAHVNVTALSVPALQVAIKEHAPSVVIIDAKAKSFVFYKKGVLYDDRCGKAGARLNHAVLAVGWGARRGEPHFVLKNSWSDAWGERGYVRVQARANTCGVLAKPSYPRLERADVLRT</sequence>
<dbReference type="InterPro" id="IPR025660">
    <property type="entry name" value="Pept_his_AS"/>
</dbReference>
<evidence type="ECO:0000259" key="4">
    <source>
        <dbReference type="SMART" id="SM00848"/>
    </source>
</evidence>
<evidence type="ECO:0000256" key="1">
    <source>
        <dbReference type="ARBA" id="ARBA00008455"/>
    </source>
</evidence>
<organism evidence="5 6">
    <name type="scientific">Bicyclus anynana</name>
    <name type="common">Squinting bush brown butterfly</name>
    <dbReference type="NCBI Taxonomy" id="110368"/>
    <lineage>
        <taxon>Eukaryota</taxon>
        <taxon>Metazoa</taxon>
        <taxon>Ecdysozoa</taxon>
        <taxon>Arthropoda</taxon>
        <taxon>Hexapoda</taxon>
        <taxon>Insecta</taxon>
        <taxon>Pterygota</taxon>
        <taxon>Neoptera</taxon>
        <taxon>Endopterygota</taxon>
        <taxon>Lepidoptera</taxon>
        <taxon>Glossata</taxon>
        <taxon>Ditrysia</taxon>
        <taxon>Papilionoidea</taxon>
        <taxon>Nymphalidae</taxon>
        <taxon>Satyrinae</taxon>
        <taxon>Satyrini</taxon>
        <taxon>Mycalesina</taxon>
        <taxon>Bicyclus</taxon>
    </lineage>
</organism>
<comment type="similarity">
    <text evidence="1">Belongs to the peptidase C1 family.</text>
</comment>
<dbReference type="GeneID" id="112049861"/>
<feature type="region of interest" description="Disordered" evidence="2">
    <location>
        <begin position="189"/>
        <end position="232"/>
    </location>
</feature>
<dbReference type="Pfam" id="PF00112">
    <property type="entry name" value="Peptidase_C1"/>
    <property type="match status" value="1"/>
</dbReference>
<evidence type="ECO:0000313" key="6">
    <source>
        <dbReference type="RefSeq" id="XP_052741581.1"/>
    </source>
</evidence>
<evidence type="ECO:0000259" key="3">
    <source>
        <dbReference type="SMART" id="SM00645"/>
    </source>
</evidence>
<dbReference type="PROSITE" id="PS00639">
    <property type="entry name" value="THIOL_PROTEASE_HIS"/>
    <property type="match status" value="1"/>
</dbReference>
<proteinExistence type="inferred from homology"/>
<feature type="domain" description="Cathepsin propeptide inhibitor" evidence="4">
    <location>
        <begin position="555"/>
        <end position="610"/>
    </location>
</feature>
<dbReference type="SUPFAM" id="SSF54001">
    <property type="entry name" value="Cysteine proteinases"/>
    <property type="match status" value="1"/>
</dbReference>
<feature type="compositionally biased region" description="Pro residues" evidence="2">
    <location>
        <begin position="14"/>
        <end position="28"/>
    </location>
</feature>
<feature type="region of interest" description="Disordered" evidence="2">
    <location>
        <begin position="283"/>
        <end position="309"/>
    </location>
</feature>